<dbReference type="EMBL" id="LIYD01000005">
    <property type="protein sequence ID" value="KOS07580.1"/>
    <property type="molecule type" value="Genomic_DNA"/>
</dbReference>
<dbReference type="RefSeq" id="WP_054409289.1">
    <property type="nucleotide sequence ID" value="NZ_FOYA01000002.1"/>
</dbReference>
<evidence type="ECO:0000313" key="4">
    <source>
        <dbReference type="Proteomes" id="UP000037755"/>
    </source>
</evidence>
<gene>
    <name evidence="3" type="ORF">AM493_17175</name>
</gene>
<evidence type="ECO:0000313" key="3">
    <source>
        <dbReference type="EMBL" id="KOS07580.1"/>
    </source>
</evidence>
<feature type="chain" id="PRO_5005857491" description="Copper-binding protein MbnP-like domain-containing protein" evidence="1">
    <location>
        <begin position="22"/>
        <end position="281"/>
    </location>
</feature>
<organism evidence="3 4">
    <name type="scientific">Flavobacterium akiainvivens</name>
    <dbReference type="NCBI Taxonomy" id="1202724"/>
    <lineage>
        <taxon>Bacteria</taxon>
        <taxon>Pseudomonadati</taxon>
        <taxon>Bacteroidota</taxon>
        <taxon>Flavobacteriia</taxon>
        <taxon>Flavobacteriales</taxon>
        <taxon>Flavobacteriaceae</taxon>
        <taxon>Flavobacterium</taxon>
    </lineage>
</organism>
<dbReference type="InterPro" id="IPR046863">
    <property type="entry name" value="MbnP-like_dom"/>
</dbReference>
<feature type="signal peptide" evidence="1">
    <location>
        <begin position="1"/>
        <end position="21"/>
    </location>
</feature>
<evidence type="ECO:0000256" key="1">
    <source>
        <dbReference type="SAM" id="SignalP"/>
    </source>
</evidence>
<comment type="caution">
    <text evidence="3">The sequence shown here is derived from an EMBL/GenBank/DDBJ whole genome shotgun (WGS) entry which is preliminary data.</text>
</comment>
<dbReference type="STRING" id="1202724.AM493_17175"/>
<name>A0A0N0RR01_9FLAO</name>
<accession>A0A0N0RR01</accession>
<sequence>MKNLKQYVLLSLTALSLTSCSDDEPVANSVTLSFNNTFNTTTIVLGNAASATATANTSAAGQVHHFSELKYVISNIRLIKDDGTEVPYNINDLDNGAAVINQANPASLNYVLNNIPSGTYRQIKFGLGVKPDINTLDQVRFPAFYAAAGANDTEMHWEWGTGYRFTKIEGFYDTDNKTLSIHTGSTVEGAEGSYTQGVDAYRDITLDLTTNAVVGSSAPKITIKADFNKLLSGAANTITLGEDNAIPSIHTAANMVLFVDNLGGNGTSDIKGMFSVTTVEN</sequence>
<dbReference type="AlphaFoldDB" id="A0A0N0RR01"/>
<protein>
    <recommendedName>
        <fullName evidence="2">Copper-binding protein MbnP-like domain-containing protein</fullName>
    </recommendedName>
</protein>
<feature type="domain" description="Copper-binding protein MbnP-like" evidence="2">
    <location>
        <begin position="28"/>
        <end position="242"/>
    </location>
</feature>
<dbReference type="OrthoDB" id="1422031at2"/>
<keyword evidence="1" id="KW-0732">Signal</keyword>
<dbReference type="PROSITE" id="PS51257">
    <property type="entry name" value="PROKAR_LIPOPROTEIN"/>
    <property type="match status" value="1"/>
</dbReference>
<dbReference type="Proteomes" id="UP000037755">
    <property type="component" value="Unassembled WGS sequence"/>
</dbReference>
<dbReference type="Pfam" id="PF20243">
    <property type="entry name" value="MbnP"/>
    <property type="match status" value="1"/>
</dbReference>
<reference evidence="3 4" key="1">
    <citation type="submission" date="2015-08" db="EMBL/GenBank/DDBJ databases">
        <title>Whole genome sequence of Flavobacterium akiainvivens IK-1T, from decaying Wikstroemia oahuensis, an endemic Hawaiian shrub.</title>
        <authorList>
            <person name="Wan X."/>
            <person name="Hou S."/>
            <person name="Saito J."/>
            <person name="Donachie S."/>
        </authorList>
    </citation>
    <scope>NUCLEOTIDE SEQUENCE [LARGE SCALE GENOMIC DNA]</scope>
    <source>
        <strain evidence="3 4">IK-1</strain>
    </source>
</reference>
<keyword evidence="4" id="KW-1185">Reference proteome</keyword>
<evidence type="ECO:0000259" key="2">
    <source>
        <dbReference type="Pfam" id="PF20243"/>
    </source>
</evidence>
<dbReference type="PATRIC" id="fig|1202724.3.peg.3571"/>
<proteinExistence type="predicted"/>